<comment type="caution">
    <text evidence="8">The sequence shown here is derived from an EMBL/GenBank/DDBJ whole genome shotgun (WGS) entry which is preliminary data.</text>
</comment>
<dbReference type="Pfam" id="PF09759">
    <property type="entry name" value="Atx10homo_assoc"/>
    <property type="match status" value="1"/>
</dbReference>
<dbReference type="OrthoDB" id="379794at2759"/>
<dbReference type="SUPFAM" id="SSF48371">
    <property type="entry name" value="ARM repeat"/>
    <property type="match status" value="2"/>
</dbReference>
<dbReference type="Gene3D" id="1.25.10.10">
    <property type="entry name" value="Leucine-rich Repeat Variant"/>
    <property type="match status" value="1"/>
</dbReference>
<dbReference type="InParanoid" id="A0A286UKI5"/>
<sequence>MSFNESVNRDLLLLKARNFQDPGYLSALDNINNLTAELARKEALRDTLGSTDPKIWASLSELWKHISCIDIDSILSAPDQQRDLTLATARFTRNLLVGCRNNQNEIFIFEPSIRAVAHTYTSHMFSNDYICARLLMQTLSNLVTSNEDLIQKLWTTYLSLPEEKNILIRALTLPDDKATIAGLVFISNCLANSQQRMHMTLERKMGRRICVTLLDILSKHVEKENEDMDPDLFEIGWSIFQLFFNYGFTPLLISATTMEGEIVNPHQTTLLKLLDSYLIQFTNTSYRTETTNEGPVSGVDLNQSTQIVEILSDKFLELATYLQTSIKQSLGITDDSDVSCKLEDATAVEGLQQLRSLDVLLPKACEAVVLLIQCFCTLSLLQGPDGNVSDSASRTKHILIEKITSKGVGLLENVIDLLRLLDLFLPRIMLGKASWSTPRPDAPSASDQAIATADKGFSYLKRDLVRLVGVLAYENRMAQDRIRAHNGITVIMNMCVADERNPYLREHALFALRNILHENVENQAIVNEIKPTGTWDENGYLRDSPSTRK</sequence>
<evidence type="ECO:0000256" key="1">
    <source>
        <dbReference type="ARBA" id="ARBA00008384"/>
    </source>
</evidence>
<keyword evidence="2" id="KW-0132">Cell division</keyword>
<evidence type="ECO:0000256" key="4">
    <source>
        <dbReference type="ARBA" id="ARBA00044746"/>
    </source>
</evidence>
<dbReference type="GO" id="GO:0005829">
    <property type="term" value="C:cytosol"/>
    <property type="evidence" value="ECO:0007669"/>
    <property type="project" value="TreeGrafter"/>
</dbReference>
<evidence type="ECO:0000313" key="8">
    <source>
        <dbReference type="EMBL" id="PAV20078.1"/>
    </source>
</evidence>
<dbReference type="PANTHER" id="PTHR13255">
    <property type="entry name" value="ATAXIN-10"/>
    <property type="match status" value="1"/>
</dbReference>
<keyword evidence="3" id="KW-0131">Cell cycle</keyword>
<evidence type="ECO:0000256" key="2">
    <source>
        <dbReference type="ARBA" id="ARBA00022618"/>
    </source>
</evidence>
<protein>
    <recommendedName>
        <fullName evidence="5">Ataxin-10 homolog</fullName>
    </recommendedName>
    <alternativeName>
        <fullName evidence="6">Copper transport protein 86</fullName>
    </alternativeName>
</protein>
<proteinExistence type="inferred from homology"/>
<dbReference type="PANTHER" id="PTHR13255:SF0">
    <property type="entry name" value="ATAXIN-10"/>
    <property type="match status" value="1"/>
</dbReference>
<dbReference type="InterPro" id="IPR019156">
    <property type="entry name" value="Ataxin-10_domain"/>
</dbReference>
<evidence type="ECO:0000256" key="5">
    <source>
        <dbReference type="ARBA" id="ARBA00044801"/>
    </source>
</evidence>
<keyword evidence="9" id="KW-1185">Reference proteome</keyword>
<dbReference type="Proteomes" id="UP000217199">
    <property type="component" value="Unassembled WGS sequence"/>
</dbReference>
<gene>
    <name evidence="8" type="ORF">PNOK_0501200</name>
</gene>
<dbReference type="InterPro" id="IPR011989">
    <property type="entry name" value="ARM-like"/>
</dbReference>
<dbReference type="AlphaFoldDB" id="A0A286UKI5"/>
<dbReference type="GO" id="GO:0051301">
    <property type="term" value="P:cell division"/>
    <property type="evidence" value="ECO:0007669"/>
    <property type="project" value="UniProtKB-KW"/>
</dbReference>
<comment type="similarity">
    <text evidence="1">Belongs to the ataxin-10 family.</text>
</comment>
<evidence type="ECO:0000256" key="6">
    <source>
        <dbReference type="ARBA" id="ARBA00044805"/>
    </source>
</evidence>
<reference evidence="8 9" key="1">
    <citation type="journal article" date="2017" name="Mol. Ecol.">
        <title>Comparative and population genomic landscape of Phellinus noxius: A hypervariable fungus causing root rot in trees.</title>
        <authorList>
            <person name="Chung C.L."/>
            <person name="Lee T.J."/>
            <person name="Akiba M."/>
            <person name="Lee H.H."/>
            <person name="Kuo T.H."/>
            <person name="Liu D."/>
            <person name="Ke H.M."/>
            <person name="Yokoi T."/>
            <person name="Roa M.B."/>
            <person name="Lu M.J."/>
            <person name="Chang Y.Y."/>
            <person name="Ann P.J."/>
            <person name="Tsai J.N."/>
            <person name="Chen C.Y."/>
            <person name="Tzean S.S."/>
            <person name="Ota Y."/>
            <person name="Hattori T."/>
            <person name="Sahashi N."/>
            <person name="Liou R.F."/>
            <person name="Kikuchi T."/>
            <person name="Tsai I.J."/>
        </authorList>
    </citation>
    <scope>NUCLEOTIDE SEQUENCE [LARGE SCALE GENOMIC DNA]</scope>
    <source>
        <strain evidence="8 9">FFPRI411160</strain>
    </source>
</reference>
<dbReference type="InterPro" id="IPR051374">
    <property type="entry name" value="Ataxin-10/CTR86_families"/>
</dbReference>
<accession>A0A286UKI5</accession>
<organism evidence="8 9">
    <name type="scientific">Pyrrhoderma noxium</name>
    <dbReference type="NCBI Taxonomy" id="2282107"/>
    <lineage>
        <taxon>Eukaryota</taxon>
        <taxon>Fungi</taxon>
        <taxon>Dikarya</taxon>
        <taxon>Basidiomycota</taxon>
        <taxon>Agaricomycotina</taxon>
        <taxon>Agaricomycetes</taxon>
        <taxon>Hymenochaetales</taxon>
        <taxon>Hymenochaetaceae</taxon>
        <taxon>Pyrrhoderma</taxon>
    </lineage>
</organism>
<comment type="function">
    <text evidence="4">May play a role in the regulation of cytokinesis.</text>
</comment>
<evidence type="ECO:0000256" key="3">
    <source>
        <dbReference type="ARBA" id="ARBA00023306"/>
    </source>
</evidence>
<dbReference type="InterPro" id="IPR016024">
    <property type="entry name" value="ARM-type_fold"/>
</dbReference>
<evidence type="ECO:0000313" key="9">
    <source>
        <dbReference type="Proteomes" id="UP000217199"/>
    </source>
</evidence>
<name>A0A286UKI5_9AGAM</name>
<feature type="domain" description="Ataxin-10" evidence="7">
    <location>
        <begin position="460"/>
        <end position="537"/>
    </location>
</feature>
<dbReference type="EMBL" id="NBII01000004">
    <property type="protein sequence ID" value="PAV20078.1"/>
    <property type="molecule type" value="Genomic_DNA"/>
</dbReference>
<dbReference type="STRING" id="2282107.A0A286UKI5"/>
<evidence type="ECO:0000259" key="7">
    <source>
        <dbReference type="Pfam" id="PF09759"/>
    </source>
</evidence>